<dbReference type="GO" id="GO:0008643">
    <property type="term" value="P:carbohydrate transport"/>
    <property type="evidence" value="ECO:0007669"/>
    <property type="project" value="InterPro"/>
</dbReference>
<dbReference type="InterPro" id="IPR003439">
    <property type="entry name" value="ABC_transporter-like_ATP-bd"/>
</dbReference>
<dbReference type="RefSeq" id="WP_141149081.1">
    <property type="nucleotide sequence ID" value="NZ_VHLG01000005.1"/>
</dbReference>
<reference evidence="10 11" key="1">
    <citation type="submission" date="2019-06" db="EMBL/GenBank/DDBJ databases">
        <authorList>
            <person name="Li M."/>
        </authorList>
    </citation>
    <scope>NUCLEOTIDE SEQUENCE [LARGE SCALE GENOMIC DNA]</scope>
    <source>
        <strain evidence="10 11">BGMRC2036</strain>
    </source>
</reference>
<dbReference type="SMART" id="SM00382">
    <property type="entry name" value="AAA"/>
    <property type="match status" value="1"/>
</dbReference>
<dbReference type="GO" id="GO:0005524">
    <property type="term" value="F:ATP binding"/>
    <property type="evidence" value="ECO:0007669"/>
    <property type="project" value="UniProtKB-KW"/>
</dbReference>
<comment type="caution">
    <text evidence="10">The sequence shown here is derived from an EMBL/GenBank/DDBJ whole genome shotgun (WGS) entry which is preliminary data.</text>
</comment>
<dbReference type="Gene3D" id="2.40.50.100">
    <property type="match status" value="1"/>
</dbReference>
<dbReference type="PROSITE" id="PS50893">
    <property type="entry name" value="ABC_TRANSPORTER_2"/>
    <property type="match status" value="1"/>
</dbReference>
<evidence type="ECO:0000313" key="10">
    <source>
        <dbReference type="EMBL" id="TPW30511.1"/>
    </source>
</evidence>
<dbReference type="SUPFAM" id="SSF50331">
    <property type="entry name" value="MOP-like"/>
    <property type="match status" value="1"/>
</dbReference>
<evidence type="ECO:0000256" key="3">
    <source>
        <dbReference type="ARBA" id="ARBA00022448"/>
    </source>
</evidence>
<name>A0A506UBJ8_9HYPH</name>
<dbReference type="FunFam" id="3.40.50.300:FF:000042">
    <property type="entry name" value="Maltose/maltodextrin ABC transporter, ATP-binding protein"/>
    <property type="match status" value="1"/>
</dbReference>
<evidence type="ECO:0000256" key="8">
    <source>
        <dbReference type="ARBA" id="ARBA00023136"/>
    </source>
</evidence>
<keyword evidence="3" id="KW-0813">Transport</keyword>
<dbReference type="PANTHER" id="PTHR43875:SF15">
    <property type="entry name" value="TREHALOSE IMPORT ATP-BINDING PROTEIN SUGC"/>
    <property type="match status" value="1"/>
</dbReference>
<dbReference type="InterPro" id="IPR015855">
    <property type="entry name" value="ABC_transpr_MalK-like"/>
</dbReference>
<dbReference type="Pfam" id="PF17912">
    <property type="entry name" value="OB_MalK"/>
    <property type="match status" value="1"/>
</dbReference>
<dbReference type="GO" id="GO:0055052">
    <property type="term" value="C:ATP-binding cassette (ABC) transporter complex, substrate-binding subunit-containing"/>
    <property type="evidence" value="ECO:0007669"/>
    <property type="project" value="TreeGrafter"/>
</dbReference>
<keyword evidence="5" id="KW-0547">Nucleotide-binding</keyword>
<dbReference type="InterPro" id="IPR017871">
    <property type="entry name" value="ABC_transporter-like_CS"/>
</dbReference>
<keyword evidence="7" id="KW-1278">Translocase</keyword>
<gene>
    <name evidence="10" type="ORF">FJU08_11085</name>
</gene>
<feature type="domain" description="ABC transporter" evidence="9">
    <location>
        <begin position="4"/>
        <end position="235"/>
    </location>
</feature>
<organism evidence="10 11">
    <name type="scientific">Martelella alba</name>
    <dbReference type="NCBI Taxonomy" id="2590451"/>
    <lineage>
        <taxon>Bacteria</taxon>
        <taxon>Pseudomonadati</taxon>
        <taxon>Pseudomonadota</taxon>
        <taxon>Alphaproteobacteria</taxon>
        <taxon>Hyphomicrobiales</taxon>
        <taxon>Aurantimonadaceae</taxon>
        <taxon>Martelella</taxon>
    </lineage>
</organism>
<keyword evidence="6 10" id="KW-0067">ATP-binding</keyword>
<evidence type="ECO:0000256" key="6">
    <source>
        <dbReference type="ARBA" id="ARBA00022840"/>
    </source>
</evidence>
<keyword evidence="11" id="KW-1185">Reference proteome</keyword>
<dbReference type="Proteomes" id="UP000318801">
    <property type="component" value="Unassembled WGS sequence"/>
</dbReference>
<evidence type="ECO:0000256" key="5">
    <source>
        <dbReference type="ARBA" id="ARBA00022741"/>
    </source>
</evidence>
<comment type="similarity">
    <text evidence="2">Belongs to the ABC transporter superfamily.</text>
</comment>
<dbReference type="PROSITE" id="PS00211">
    <property type="entry name" value="ABC_TRANSPORTER_1"/>
    <property type="match status" value="1"/>
</dbReference>
<comment type="subcellular location">
    <subcellularLocation>
        <location evidence="1">Cell inner membrane</location>
        <topology evidence="1">Peripheral membrane protein</topology>
    </subcellularLocation>
</comment>
<keyword evidence="8" id="KW-0472">Membrane</keyword>
<dbReference type="AlphaFoldDB" id="A0A506UBJ8"/>
<dbReference type="InterPro" id="IPR047641">
    <property type="entry name" value="ABC_transpr_MalK/UgpC-like"/>
</dbReference>
<evidence type="ECO:0000256" key="4">
    <source>
        <dbReference type="ARBA" id="ARBA00022475"/>
    </source>
</evidence>
<dbReference type="Gene3D" id="3.40.50.300">
    <property type="entry name" value="P-loop containing nucleotide triphosphate hydrolases"/>
    <property type="match status" value="1"/>
</dbReference>
<dbReference type="EMBL" id="VHLG01000005">
    <property type="protein sequence ID" value="TPW30511.1"/>
    <property type="molecule type" value="Genomic_DNA"/>
</dbReference>
<proteinExistence type="inferred from homology"/>
<dbReference type="SUPFAM" id="SSF52540">
    <property type="entry name" value="P-loop containing nucleoside triphosphate hydrolases"/>
    <property type="match status" value="1"/>
</dbReference>
<dbReference type="InterPro" id="IPR027417">
    <property type="entry name" value="P-loop_NTPase"/>
</dbReference>
<dbReference type="InterPro" id="IPR008995">
    <property type="entry name" value="Mo/tungstate-bd_C_term_dom"/>
</dbReference>
<dbReference type="GO" id="GO:0016887">
    <property type="term" value="F:ATP hydrolysis activity"/>
    <property type="evidence" value="ECO:0007669"/>
    <property type="project" value="InterPro"/>
</dbReference>
<evidence type="ECO:0000256" key="2">
    <source>
        <dbReference type="ARBA" id="ARBA00005417"/>
    </source>
</evidence>
<evidence type="ECO:0000256" key="7">
    <source>
        <dbReference type="ARBA" id="ARBA00022967"/>
    </source>
</evidence>
<dbReference type="Gene3D" id="2.40.50.140">
    <property type="entry name" value="Nucleic acid-binding proteins"/>
    <property type="match status" value="1"/>
</dbReference>
<dbReference type="PANTHER" id="PTHR43875">
    <property type="entry name" value="MALTODEXTRIN IMPORT ATP-BINDING PROTEIN MSMX"/>
    <property type="match status" value="1"/>
</dbReference>
<accession>A0A506UBJ8</accession>
<dbReference type="OrthoDB" id="9802264at2"/>
<dbReference type="InterPro" id="IPR040582">
    <property type="entry name" value="OB_MalK-like"/>
</dbReference>
<evidence type="ECO:0000259" key="9">
    <source>
        <dbReference type="PROSITE" id="PS50893"/>
    </source>
</evidence>
<dbReference type="Pfam" id="PF00005">
    <property type="entry name" value="ABC_tran"/>
    <property type="match status" value="1"/>
</dbReference>
<sequence>MAAIRFNKIGKRYPDGFAAIDNLNLNIEDGEFLVLVGPSGCGKSTALRMIAGLEDITDGELIIDGVVANNLSPRDRDIAMVFQSYALYPHLSVEENIGFGLRVRGAEKKALADKVRQTAELLELSEHLNRKPGQLSGGQRQRVAMGRALVRNPKAFLMDEPLSNLDARLRGQMRTEIARLQKMTGITTVYVTHDQVEAMTMGDRVAVMRHGVLQQLDTPRALYDTPANLFVAGFIGAPSMNFMSAELIEAGHDVIAKVGPFDFVFDVADVDARPGLARGLDRKVVLGLRPEIFTPVDHPDVSVNTITGEVVFVEDLGATLLVHIDIGTADDNLKAISDDDAEDGAISAPRLRVVLDGQIKVKAGEIINLSVEASRIHVFDATTEDAIRD</sequence>
<dbReference type="CDD" id="cd03301">
    <property type="entry name" value="ABC_MalK_N"/>
    <property type="match status" value="1"/>
</dbReference>
<dbReference type="GO" id="GO:0140359">
    <property type="term" value="F:ABC-type transporter activity"/>
    <property type="evidence" value="ECO:0007669"/>
    <property type="project" value="InterPro"/>
</dbReference>
<evidence type="ECO:0000313" key="11">
    <source>
        <dbReference type="Proteomes" id="UP000318801"/>
    </source>
</evidence>
<keyword evidence="4" id="KW-1003">Cell membrane</keyword>
<dbReference type="InterPro" id="IPR003593">
    <property type="entry name" value="AAA+_ATPase"/>
</dbReference>
<dbReference type="InterPro" id="IPR012340">
    <property type="entry name" value="NA-bd_OB-fold"/>
</dbReference>
<protein>
    <submittedName>
        <fullName evidence="10">ABC transporter ATP-binding protein</fullName>
    </submittedName>
</protein>
<evidence type="ECO:0000256" key="1">
    <source>
        <dbReference type="ARBA" id="ARBA00004417"/>
    </source>
</evidence>